<organism evidence="12 13">
    <name type="scientific">Phtheirospermum japonicum</name>
    <dbReference type="NCBI Taxonomy" id="374723"/>
    <lineage>
        <taxon>Eukaryota</taxon>
        <taxon>Viridiplantae</taxon>
        <taxon>Streptophyta</taxon>
        <taxon>Embryophyta</taxon>
        <taxon>Tracheophyta</taxon>
        <taxon>Spermatophyta</taxon>
        <taxon>Magnoliopsida</taxon>
        <taxon>eudicotyledons</taxon>
        <taxon>Gunneridae</taxon>
        <taxon>Pentapetalae</taxon>
        <taxon>asterids</taxon>
        <taxon>lamiids</taxon>
        <taxon>Lamiales</taxon>
        <taxon>Orobanchaceae</taxon>
        <taxon>Orobanchaceae incertae sedis</taxon>
        <taxon>Phtheirospermum</taxon>
    </lineage>
</organism>
<keyword evidence="7" id="KW-0067">ATP-binding</keyword>
<keyword evidence="6 12" id="KW-0418">Kinase</keyword>
<comment type="similarity">
    <text evidence="1">Belongs to the protein kinase superfamily. AGC Ser/Thr protein kinase family.</text>
</comment>
<dbReference type="Proteomes" id="UP000653305">
    <property type="component" value="Unassembled WGS sequence"/>
</dbReference>
<gene>
    <name evidence="12" type="ORF">PHJA_002356200</name>
</gene>
<dbReference type="GO" id="GO:0005524">
    <property type="term" value="F:ATP binding"/>
    <property type="evidence" value="ECO:0007669"/>
    <property type="project" value="UniProtKB-KW"/>
</dbReference>
<dbReference type="AlphaFoldDB" id="A0A830CV72"/>
<sequence length="108" mass="12009">MAPYKFYASEVVVALEYLHMLGIVYRDLKPENVLVRSDGHIMLTDFDLSLRCDSSTSTPAQVISSQNRPNGLPPNEYALDPPPFTSTSCMLPNCIVPRRVVLQPEAQA</sequence>
<comment type="catalytic activity">
    <reaction evidence="9">
        <text>L-seryl-[protein] + ATP = O-phospho-L-seryl-[protein] + ADP + H(+)</text>
        <dbReference type="Rhea" id="RHEA:17989"/>
        <dbReference type="Rhea" id="RHEA-COMP:9863"/>
        <dbReference type="Rhea" id="RHEA-COMP:11604"/>
        <dbReference type="ChEBI" id="CHEBI:15378"/>
        <dbReference type="ChEBI" id="CHEBI:29999"/>
        <dbReference type="ChEBI" id="CHEBI:30616"/>
        <dbReference type="ChEBI" id="CHEBI:83421"/>
        <dbReference type="ChEBI" id="CHEBI:456216"/>
        <dbReference type="EC" id="2.7.11.1"/>
    </reaction>
</comment>
<dbReference type="InterPro" id="IPR011009">
    <property type="entry name" value="Kinase-like_dom_sf"/>
</dbReference>
<dbReference type="Gene3D" id="1.10.510.10">
    <property type="entry name" value="Transferase(Phosphotransferase) domain 1"/>
    <property type="match status" value="1"/>
</dbReference>
<evidence type="ECO:0000256" key="6">
    <source>
        <dbReference type="ARBA" id="ARBA00022777"/>
    </source>
</evidence>
<keyword evidence="13" id="KW-1185">Reference proteome</keyword>
<dbReference type="FunFam" id="1.10.510.10:FF:000294">
    <property type="entry name" value="Serine/threonine-protein kinase OXI1"/>
    <property type="match status" value="1"/>
</dbReference>
<evidence type="ECO:0000256" key="7">
    <source>
        <dbReference type="ARBA" id="ARBA00022840"/>
    </source>
</evidence>
<evidence type="ECO:0000313" key="13">
    <source>
        <dbReference type="Proteomes" id="UP000653305"/>
    </source>
</evidence>
<accession>A0A830CV72</accession>
<evidence type="ECO:0000256" key="1">
    <source>
        <dbReference type="ARBA" id="ARBA00009903"/>
    </source>
</evidence>
<comment type="catalytic activity">
    <reaction evidence="8">
        <text>L-threonyl-[protein] + ATP = O-phospho-L-threonyl-[protein] + ADP + H(+)</text>
        <dbReference type="Rhea" id="RHEA:46608"/>
        <dbReference type="Rhea" id="RHEA-COMP:11060"/>
        <dbReference type="Rhea" id="RHEA-COMP:11605"/>
        <dbReference type="ChEBI" id="CHEBI:15378"/>
        <dbReference type="ChEBI" id="CHEBI:30013"/>
        <dbReference type="ChEBI" id="CHEBI:30616"/>
        <dbReference type="ChEBI" id="CHEBI:61977"/>
        <dbReference type="ChEBI" id="CHEBI:456216"/>
        <dbReference type="EC" id="2.7.11.1"/>
    </reaction>
</comment>
<evidence type="ECO:0000256" key="10">
    <source>
        <dbReference type="SAM" id="MobiDB-lite"/>
    </source>
</evidence>
<keyword evidence="3" id="KW-0723">Serine/threonine-protein kinase</keyword>
<evidence type="ECO:0000259" key="11">
    <source>
        <dbReference type="PROSITE" id="PS50011"/>
    </source>
</evidence>
<proteinExistence type="inferred from homology"/>
<dbReference type="PANTHER" id="PTHR45637">
    <property type="entry name" value="FLIPPASE KINASE 1-RELATED"/>
    <property type="match status" value="1"/>
</dbReference>
<keyword evidence="5" id="KW-0547">Nucleotide-binding</keyword>
<evidence type="ECO:0000256" key="9">
    <source>
        <dbReference type="ARBA" id="ARBA00048679"/>
    </source>
</evidence>
<reference evidence="12" key="1">
    <citation type="submission" date="2020-07" db="EMBL/GenBank/DDBJ databases">
        <title>Ethylene signaling mediates host invasion by parasitic plants.</title>
        <authorList>
            <person name="Yoshida S."/>
        </authorList>
    </citation>
    <scope>NUCLEOTIDE SEQUENCE</scope>
    <source>
        <strain evidence="12">Okayama</strain>
    </source>
</reference>
<dbReference type="InterPro" id="IPR008271">
    <property type="entry name" value="Ser/Thr_kinase_AS"/>
</dbReference>
<evidence type="ECO:0000256" key="5">
    <source>
        <dbReference type="ARBA" id="ARBA00022741"/>
    </source>
</evidence>
<dbReference type="PROSITE" id="PS50011">
    <property type="entry name" value="PROTEIN_KINASE_DOM"/>
    <property type="match status" value="1"/>
</dbReference>
<evidence type="ECO:0000313" key="12">
    <source>
        <dbReference type="EMBL" id="GFQ02123.1"/>
    </source>
</evidence>
<name>A0A830CV72_9LAMI</name>
<feature type="domain" description="Protein kinase" evidence="11">
    <location>
        <begin position="1"/>
        <end position="108"/>
    </location>
</feature>
<dbReference type="SUPFAM" id="SSF56112">
    <property type="entry name" value="Protein kinase-like (PK-like)"/>
    <property type="match status" value="1"/>
</dbReference>
<dbReference type="PROSITE" id="PS00108">
    <property type="entry name" value="PROTEIN_KINASE_ST"/>
    <property type="match status" value="1"/>
</dbReference>
<protein>
    <recommendedName>
        <fullName evidence="2">non-specific serine/threonine protein kinase</fullName>
        <ecNumber evidence="2">2.7.11.1</ecNumber>
    </recommendedName>
</protein>
<feature type="compositionally biased region" description="Polar residues" evidence="10">
    <location>
        <begin position="58"/>
        <end position="69"/>
    </location>
</feature>
<dbReference type="InterPro" id="IPR000719">
    <property type="entry name" value="Prot_kinase_dom"/>
</dbReference>
<evidence type="ECO:0000256" key="3">
    <source>
        <dbReference type="ARBA" id="ARBA00022527"/>
    </source>
</evidence>
<keyword evidence="4" id="KW-0808">Transferase</keyword>
<dbReference type="EC" id="2.7.11.1" evidence="2"/>
<comment type="caution">
    <text evidence="12">The sequence shown here is derived from an EMBL/GenBank/DDBJ whole genome shotgun (WGS) entry which is preliminary data.</text>
</comment>
<evidence type="ECO:0000256" key="8">
    <source>
        <dbReference type="ARBA" id="ARBA00047899"/>
    </source>
</evidence>
<feature type="region of interest" description="Disordered" evidence="10">
    <location>
        <begin position="58"/>
        <end position="78"/>
    </location>
</feature>
<dbReference type="OrthoDB" id="432483at2759"/>
<dbReference type="EMBL" id="BMAC01000728">
    <property type="protein sequence ID" value="GFQ02123.1"/>
    <property type="molecule type" value="Genomic_DNA"/>
</dbReference>
<dbReference type="Pfam" id="PF00069">
    <property type="entry name" value="Pkinase"/>
    <property type="match status" value="1"/>
</dbReference>
<dbReference type="GO" id="GO:0004674">
    <property type="term" value="F:protein serine/threonine kinase activity"/>
    <property type="evidence" value="ECO:0007669"/>
    <property type="project" value="UniProtKB-KW"/>
</dbReference>
<evidence type="ECO:0000256" key="2">
    <source>
        <dbReference type="ARBA" id="ARBA00012513"/>
    </source>
</evidence>
<evidence type="ECO:0000256" key="4">
    <source>
        <dbReference type="ARBA" id="ARBA00022679"/>
    </source>
</evidence>